<dbReference type="Gene3D" id="3.30.1490.190">
    <property type="match status" value="1"/>
</dbReference>
<dbReference type="Gene3D" id="1.10.10.10">
    <property type="entry name" value="Winged helix-like DNA-binding domain superfamily/Winged helix DNA-binding domain"/>
    <property type="match status" value="1"/>
</dbReference>
<keyword evidence="2" id="KW-0678">Repressor</keyword>
<dbReference type="RefSeq" id="WP_377361931.1">
    <property type="nucleotide sequence ID" value="NZ_JBHRYN010000003.1"/>
</dbReference>
<evidence type="ECO:0000313" key="7">
    <source>
        <dbReference type="EMBL" id="MFC3700197.1"/>
    </source>
</evidence>
<dbReference type="EMBL" id="JBHRYN010000003">
    <property type="protein sequence ID" value="MFC3700197.1"/>
    <property type="molecule type" value="Genomic_DNA"/>
</dbReference>
<evidence type="ECO:0000256" key="1">
    <source>
        <dbReference type="ARBA" id="ARBA00007957"/>
    </source>
</evidence>
<reference evidence="8" key="1">
    <citation type="journal article" date="2019" name="Int. J. Syst. Evol. Microbiol.">
        <title>The Global Catalogue of Microorganisms (GCM) 10K type strain sequencing project: providing services to taxonomists for standard genome sequencing and annotation.</title>
        <authorList>
            <consortium name="The Broad Institute Genomics Platform"/>
            <consortium name="The Broad Institute Genome Sequencing Center for Infectious Disease"/>
            <person name="Wu L."/>
            <person name="Ma J."/>
        </authorList>
    </citation>
    <scope>NUCLEOTIDE SEQUENCE [LARGE SCALE GENOMIC DNA]</scope>
    <source>
        <strain evidence="8">CECT 8288</strain>
    </source>
</reference>
<dbReference type="InterPro" id="IPR002481">
    <property type="entry name" value="FUR"/>
</dbReference>
<evidence type="ECO:0000256" key="6">
    <source>
        <dbReference type="ARBA" id="ARBA00023163"/>
    </source>
</evidence>
<sequence length="160" mass="17815">MHPHNCGHDHDVNSSLVLAEQQCKDKGARLTPKRKQVLSVLLKSDKALSAYDIIDRYKDDFGEAPPAMSIYRILEFLESEHLVHKLQLANKFVSCSHITCCESHEDSIFFICSTCNKVEEAVIKPATFEELKNSGSAAGFKLDSPQLEINCICTQCSLSA</sequence>
<dbReference type="PANTHER" id="PTHR33202">
    <property type="entry name" value="ZINC UPTAKE REGULATION PROTEIN"/>
    <property type="match status" value="1"/>
</dbReference>
<name>A0ABV7WM82_9GAMM</name>
<evidence type="ECO:0000256" key="5">
    <source>
        <dbReference type="ARBA" id="ARBA00023125"/>
    </source>
</evidence>
<dbReference type="SUPFAM" id="SSF46785">
    <property type="entry name" value="Winged helix' DNA-binding domain"/>
    <property type="match status" value="1"/>
</dbReference>
<accession>A0ABV7WM82</accession>
<dbReference type="InterPro" id="IPR036388">
    <property type="entry name" value="WH-like_DNA-bd_sf"/>
</dbReference>
<protein>
    <submittedName>
        <fullName evidence="7">Fur family transcriptional regulator</fullName>
    </submittedName>
</protein>
<gene>
    <name evidence="7" type="ORF">ACFOND_00990</name>
</gene>
<evidence type="ECO:0000256" key="2">
    <source>
        <dbReference type="ARBA" id="ARBA00022491"/>
    </source>
</evidence>
<dbReference type="InterPro" id="IPR043135">
    <property type="entry name" value="Fur_C"/>
</dbReference>
<dbReference type="InterPro" id="IPR036390">
    <property type="entry name" value="WH_DNA-bd_sf"/>
</dbReference>
<evidence type="ECO:0000313" key="8">
    <source>
        <dbReference type="Proteomes" id="UP001595710"/>
    </source>
</evidence>
<dbReference type="Pfam" id="PF01475">
    <property type="entry name" value="FUR"/>
    <property type="match status" value="1"/>
</dbReference>
<dbReference type="PANTHER" id="PTHR33202:SF6">
    <property type="entry name" value="ZINC UPTAKE REGULATION PROTEIN"/>
    <property type="match status" value="1"/>
</dbReference>
<keyword evidence="8" id="KW-1185">Reference proteome</keyword>
<proteinExistence type="inferred from homology"/>
<organism evidence="7 8">
    <name type="scientific">Reinekea marina</name>
    <dbReference type="NCBI Taxonomy" id="1310421"/>
    <lineage>
        <taxon>Bacteria</taxon>
        <taxon>Pseudomonadati</taxon>
        <taxon>Pseudomonadota</taxon>
        <taxon>Gammaproteobacteria</taxon>
        <taxon>Oceanospirillales</taxon>
        <taxon>Saccharospirillaceae</taxon>
        <taxon>Reinekea</taxon>
    </lineage>
</organism>
<comment type="similarity">
    <text evidence="1">Belongs to the Fur family.</text>
</comment>
<keyword evidence="4" id="KW-0805">Transcription regulation</keyword>
<keyword evidence="6" id="KW-0804">Transcription</keyword>
<dbReference type="Proteomes" id="UP001595710">
    <property type="component" value="Unassembled WGS sequence"/>
</dbReference>
<keyword evidence="5" id="KW-0238">DNA-binding</keyword>
<evidence type="ECO:0000256" key="3">
    <source>
        <dbReference type="ARBA" id="ARBA00022833"/>
    </source>
</evidence>
<evidence type="ECO:0000256" key="4">
    <source>
        <dbReference type="ARBA" id="ARBA00023015"/>
    </source>
</evidence>
<comment type="caution">
    <text evidence="7">The sequence shown here is derived from an EMBL/GenBank/DDBJ whole genome shotgun (WGS) entry which is preliminary data.</text>
</comment>
<keyword evidence="3" id="KW-0862">Zinc</keyword>